<keyword evidence="3" id="KW-1185">Reference proteome</keyword>
<reference evidence="2 3" key="1">
    <citation type="submission" date="2020-08" db="EMBL/GenBank/DDBJ databases">
        <title>Genomic Encyclopedia of Type Strains, Phase IV (KMG-IV): sequencing the most valuable type-strain genomes for metagenomic binning, comparative biology and taxonomic classification.</title>
        <authorList>
            <person name="Goeker M."/>
        </authorList>
    </citation>
    <scope>NUCLEOTIDE SEQUENCE [LARGE SCALE GENOMIC DNA]</scope>
    <source>
        <strain evidence="2 3">DSM 19371</strain>
    </source>
</reference>
<dbReference type="AlphaFoldDB" id="A0A7W6LTR6"/>
<comment type="caution">
    <text evidence="2">The sequence shown here is derived from an EMBL/GenBank/DDBJ whole genome shotgun (WGS) entry which is preliminary data.</text>
</comment>
<dbReference type="EMBL" id="JACIEU010000019">
    <property type="protein sequence ID" value="MBB4150348.1"/>
    <property type="molecule type" value="Genomic_DNA"/>
</dbReference>
<dbReference type="Proteomes" id="UP000590524">
    <property type="component" value="Unassembled WGS sequence"/>
</dbReference>
<feature type="signal peptide" evidence="1">
    <location>
        <begin position="1"/>
        <end position="22"/>
    </location>
</feature>
<name>A0A7W6LTR6_9SPHN</name>
<protein>
    <submittedName>
        <fullName evidence="2">Uncharacterized protein</fullName>
    </submittedName>
</protein>
<feature type="chain" id="PRO_5031430521" evidence="1">
    <location>
        <begin position="23"/>
        <end position="161"/>
    </location>
</feature>
<evidence type="ECO:0000256" key="1">
    <source>
        <dbReference type="SAM" id="SignalP"/>
    </source>
</evidence>
<gene>
    <name evidence="2" type="ORF">GGQ90_004151</name>
</gene>
<accession>A0A7W6LTR6</accession>
<organism evidence="2 3">
    <name type="scientific">Sphingobium scionense</name>
    <dbReference type="NCBI Taxonomy" id="1404341"/>
    <lineage>
        <taxon>Bacteria</taxon>
        <taxon>Pseudomonadati</taxon>
        <taxon>Pseudomonadota</taxon>
        <taxon>Alphaproteobacteria</taxon>
        <taxon>Sphingomonadales</taxon>
        <taxon>Sphingomonadaceae</taxon>
        <taxon>Sphingobium</taxon>
    </lineage>
</organism>
<proteinExistence type="predicted"/>
<evidence type="ECO:0000313" key="2">
    <source>
        <dbReference type="EMBL" id="MBB4150348.1"/>
    </source>
</evidence>
<keyword evidence="1" id="KW-0732">Signal</keyword>
<sequence length="161" mass="17597">MIKQIAAIGALASLGLATSSHAEKPGTVRYHKLGPLQNGAFGSGYKDRSKGPDTWRVIGKTGGSDYIEKARERIALYRAAELTESAGRKYIKFIKTKSADLTTGLFYGTWSNGTEFKLDFQATDTPDPEFHCASDVLRSECKTIDAVAAKNEIRPFLDFGK</sequence>
<dbReference type="RefSeq" id="WP_188083714.1">
    <property type="nucleotide sequence ID" value="NZ_JACIEU010000019.1"/>
</dbReference>
<evidence type="ECO:0000313" key="3">
    <source>
        <dbReference type="Proteomes" id="UP000590524"/>
    </source>
</evidence>